<evidence type="ECO:0000256" key="2">
    <source>
        <dbReference type="ARBA" id="ARBA00008857"/>
    </source>
</evidence>
<dbReference type="CDD" id="cd00397">
    <property type="entry name" value="DNA_BRE_C"/>
    <property type="match status" value="1"/>
</dbReference>
<evidence type="ECO:0000259" key="9">
    <source>
        <dbReference type="PROSITE" id="PS51900"/>
    </source>
</evidence>
<gene>
    <name evidence="10" type="ORF">EV212_10924</name>
</gene>
<dbReference type="Gene3D" id="1.10.443.10">
    <property type="entry name" value="Intergrase catalytic core"/>
    <property type="match status" value="1"/>
</dbReference>
<dbReference type="InterPro" id="IPR002104">
    <property type="entry name" value="Integrase_catalytic"/>
</dbReference>
<evidence type="ECO:0000256" key="4">
    <source>
        <dbReference type="ARBA" id="ARBA00023125"/>
    </source>
</evidence>
<dbReference type="AlphaFoldDB" id="A0A4R2LEF6"/>
<feature type="domain" description="Core-binding (CB)" evidence="9">
    <location>
        <begin position="272"/>
        <end position="357"/>
    </location>
</feature>
<comment type="caution">
    <text evidence="10">The sequence shown here is derived from an EMBL/GenBank/DDBJ whole genome shotgun (WGS) entry which is preliminary data.</text>
</comment>
<keyword evidence="5" id="KW-0233">DNA recombination</keyword>
<evidence type="ECO:0000256" key="3">
    <source>
        <dbReference type="ARBA" id="ARBA00022908"/>
    </source>
</evidence>
<dbReference type="Gene3D" id="1.10.150.130">
    <property type="match status" value="1"/>
</dbReference>
<dbReference type="GO" id="GO:0003677">
    <property type="term" value="F:DNA binding"/>
    <property type="evidence" value="ECO:0007669"/>
    <property type="project" value="UniProtKB-UniRule"/>
</dbReference>
<evidence type="ECO:0000256" key="7">
    <source>
        <dbReference type="SAM" id="MobiDB-lite"/>
    </source>
</evidence>
<evidence type="ECO:0000313" key="11">
    <source>
        <dbReference type="Proteomes" id="UP000295711"/>
    </source>
</evidence>
<dbReference type="Pfam" id="PF00589">
    <property type="entry name" value="Phage_integrase"/>
    <property type="match status" value="1"/>
</dbReference>
<evidence type="ECO:0000313" key="10">
    <source>
        <dbReference type="EMBL" id="TCO84132.1"/>
    </source>
</evidence>
<dbReference type="PROSITE" id="PS51900">
    <property type="entry name" value="CB"/>
    <property type="match status" value="1"/>
</dbReference>
<dbReference type="InterPro" id="IPR004107">
    <property type="entry name" value="Integrase_SAM-like_N"/>
</dbReference>
<dbReference type="EMBL" id="SLXA01000009">
    <property type="protein sequence ID" value="TCO84132.1"/>
    <property type="molecule type" value="Genomic_DNA"/>
</dbReference>
<keyword evidence="3" id="KW-0229">DNA integration</keyword>
<organism evidence="10 11">
    <name type="scientific">Frisingicoccus caecimuris</name>
    <dbReference type="NCBI Taxonomy" id="1796636"/>
    <lineage>
        <taxon>Bacteria</taxon>
        <taxon>Bacillati</taxon>
        <taxon>Bacillota</taxon>
        <taxon>Clostridia</taxon>
        <taxon>Lachnospirales</taxon>
        <taxon>Lachnospiraceae</taxon>
        <taxon>Frisingicoccus</taxon>
    </lineage>
</organism>
<comment type="function">
    <text evidence="1">Site-specific tyrosine recombinase, which acts by catalyzing the cutting and rejoining of the recombining DNA molecules.</text>
</comment>
<dbReference type="SUPFAM" id="SSF56349">
    <property type="entry name" value="DNA breaking-rejoining enzymes"/>
    <property type="match status" value="1"/>
</dbReference>
<name>A0A4R2LEF6_9FIRM</name>
<proteinExistence type="inferred from homology"/>
<evidence type="ECO:0000256" key="5">
    <source>
        <dbReference type="ARBA" id="ARBA00023172"/>
    </source>
</evidence>
<accession>A0A4R2LEF6</accession>
<sequence length="585" mass="69605">MPAWVQRIERAEEPRILSIQLCMELDACTELDSVGRNKLKEFLRQTGIRSIHEMDYLLRREYENYLIHNQRIQQTKRYLLAYDRVKQYAIRKQMETLTGRYQCRWEMNNTVLFIPYHPNQALAMEFDSVRHQNNMVWDFSKAASQTVKQQIFTTLNAMLEDFKEKRSREHKLSGLQALYEFCIAERIEDIELLDAEQVRRFERYLEEQTNSKSRKAQLLPSLNFCIKTVFLQSAEINWDANVWYLERLHLPQNRVNPSGSFEKVTFGEIALPCNRQYLKDYMKYQFGISSQSIGTIRIKYNEVHTMLMWFSEYGEDVSKCTSEMADEYIRTLEERGVTAKTFNEYLAALHHFFSFLVVMGHRKRVPFRMEYYQKKVIPKHLNRSVSPDVCMEILEKLPLLPEHLRCMYLHLWCLGLRISEVCMLKGDAYEINGQDAWIKIYQTKMKTYKRIPIAEGLYKIMQVYIRRNEIGPDEYLFKNKNGGAYYTATFRYQMKKFCQENVIEDGDYLFQSHDYRHTVATMLYDNGVSLQGVRDYLGHNYEEMTEQYIDYTPRRIARESDEFFSTPGNSLTAGLQRKKGGRHGR</sequence>
<keyword evidence="11" id="KW-1185">Reference proteome</keyword>
<dbReference type="InterPro" id="IPR013762">
    <property type="entry name" value="Integrase-like_cat_sf"/>
</dbReference>
<dbReference type="GO" id="GO:0006310">
    <property type="term" value="P:DNA recombination"/>
    <property type="evidence" value="ECO:0007669"/>
    <property type="project" value="UniProtKB-KW"/>
</dbReference>
<feature type="region of interest" description="Disordered" evidence="7">
    <location>
        <begin position="562"/>
        <end position="585"/>
    </location>
</feature>
<evidence type="ECO:0000256" key="1">
    <source>
        <dbReference type="ARBA" id="ARBA00003283"/>
    </source>
</evidence>
<dbReference type="InterPro" id="IPR050090">
    <property type="entry name" value="Tyrosine_recombinase_XerCD"/>
</dbReference>
<evidence type="ECO:0000259" key="8">
    <source>
        <dbReference type="PROSITE" id="PS51898"/>
    </source>
</evidence>
<keyword evidence="4 6" id="KW-0238">DNA-binding</keyword>
<protein>
    <submittedName>
        <fullName evidence="10">Site-specific recombinase XerD</fullName>
    </submittedName>
</protein>
<reference evidence="10 11" key="1">
    <citation type="submission" date="2019-03" db="EMBL/GenBank/DDBJ databases">
        <title>Genomic Encyclopedia of Type Strains, Phase IV (KMG-IV): sequencing the most valuable type-strain genomes for metagenomic binning, comparative biology and taxonomic classification.</title>
        <authorList>
            <person name="Goeker M."/>
        </authorList>
    </citation>
    <scope>NUCLEOTIDE SEQUENCE [LARGE SCALE GENOMIC DNA]</scope>
    <source>
        <strain evidence="10 11">DSM 28559</strain>
    </source>
</reference>
<dbReference type="OrthoDB" id="1863109at2"/>
<comment type="similarity">
    <text evidence="2">Belongs to the 'phage' integrase family.</text>
</comment>
<dbReference type="InterPro" id="IPR011010">
    <property type="entry name" value="DNA_brk_join_enz"/>
</dbReference>
<dbReference type="PANTHER" id="PTHR30349:SF41">
    <property type="entry name" value="INTEGRASE_RECOMBINASE PROTEIN MJ0367-RELATED"/>
    <property type="match status" value="1"/>
</dbReference>
<dbReference type="RefSeq" id="WP_132092263.1">
    <property type="nucleotide sequence ID" value="NZ_JANKAQ010000010.1"/>
</dbReference>
<dbReference type="InterPro" id="IPR010998">
    <property type="entry name" value="Integrase_recombinase_N"/>
</dbReference>
<dbReference type="GO" id="GO:0015074">
    <property type="term" value="P:DNA integration"/>
    <property type="evidence" value="ECO:0007669"/>
    <property type="project" value="UniProtKB-KW"/>
</dbReference>
<evidence type="ECO:0000256" key="6">
    <source>
        <dbReference type="PROSITE-ProRule" id="PRU01248"/>
    </source>
</evidence>
<dbReference type="Proteomes" id="UP000295711">
    <property type="component" value="Unassembled WGS sequence"/>
</dbReference>
<dbReference type="PROSITE" id="PS51898">
    <property type="entry name" value="TYR_RECOMBINASE"/>
    <property type="match status" value="1"/>
</dbReference>
<feature type="compositionally biased region" description="Basic residues" evidence="7">
    <location>
        <begin position="576"/>
        <end position="585"/>
    </location>
</feature>
<dbReference type="PANTHER" id="PTHR30349">
    <property type="entry name" value="PHAGE INTEGRASE-RELATED"/>
    <property type="match status" value="1"/>
</dbReference>
<dbReference type="Pfam" id="PF02899">
    <property type="entry name" value="Phage_int_SAM_1"/>
    <property type="match status" value="1"/>
</dbReference>
<feature type="domain" description="Tyr recombinase" evidence="8">
    <location>
        <begin position="376"/>
        <end position="561"/>
    </location>
</feature>
<dbReference type="InterPro" id="IPR044068">
    <property type="entry name" value="CB"/>
</dbReference>